<evidence type="ECO:0000259" key="2">
    <source>
        <dbReference type="Pfam" id="PF13938"/>
    </source>
</evidence>
<dbReference type="AlphaFoldDB" id="A0A445MXB6"/>
<feature type="domain" description="DUF4213" evidence="2">
    <location>
        <begin position="14"/>
        <end position="103"/>
    </location>
</feature>
<sequence length="272" mass="29085">MDILSDTVKLVKNRLGDEFESITVERLVMGIFFTGVKLSNQAAGICFTPIKHIPEAVCCPSSAGRAISPAKINGMKAMNLLANLSSGEPLKTATAIATLNALSATCFKKGLVSDCRLIINTDAKDAVDLSANRSVALVGALVPFLKVLKKRGGIWWVIEEDQRTLRSDEMAHFVPFEISGEIISKADVLVITGATIVNHTLETILDLAKPDAEVVVVGPTASMLPEPMFERGVSVVGGVLVKEPDKLLDILAAGGSGYHFLDTLAERVVFLR</sequence>
<dbReference type="Pfam" id="PF13938">
    <property type="entry name" value="DUF4213"/>
    <property type="match status" value="1"/>
</dbReference>
<protein>
    <recommendedName>
        <fullName evidence="4">Fis family transcriptional regulator</fullName>
    </recommendedName>
</protein>
<gene>
    <name evidence="3" type="ORF">PITCH_A2050018</name>
</gene>
<proteinExistence type="predicted"/>
<name>A0A445MXB6_9BACT</name>
<dbReference type="Gene3D" id="3.40.50.11590">
    <property type="match status" value="1"/>
</dbReference>
<dbReference type="Pfam" id="PF04016">
    <property type="entry name" value="DUF364"/>
    <property type="match status" value="1"/>
</dbReference>
<reference evidence="3" key="1">
    <citation type="submission" date="2018-01" db="EMBL/GenBank/DDBJ databases">
        <authorList>
            <person name="Regsiter A."/>
            <person name="William W."/>
        </authorList>
    </citation>
    <scope>NUCLEOTIDE SEQUENCE</scope>
    <source>
        <strain evidence="3">TRIP AH-1</strain>
    </source>
</reference>
<dbReference type="SUPFAM" id="SSF159713">
    <property type="entry name" value="Dhaf3308-like"/>
    <property type="match status" value="1"/>
</dbReference>
<evidence type="ECO:0000259" key="1">
    <source>
        <dbReference type="Pfam" id="PF04016"/>
    </source>
</evidence>
<accession>A0A445MXB6</accession>
<organism evidence="3">
    <name type="scientific">uncultured Desulfobacterium sp</name>
    <dbReference type="NCBI Taxonomy" id="201089"/>
    <lineage>
        <taxon>Bacteria</taxon>
        <taxon>Pseudomonadati</taxon>
        <taxon>Thermodesulfobacteriota</taxon>
        <taxon>Desulfobacteria</taxon>
        <taxon>Desulfobacterales</taxon>
        <taxon>Desulfobacteriaceae</taxon>
        <taxon>Desulfobacterium</taxon>
        <taxon>environmental samples</taxon>
    </lineage>
</organism>
<dbReference type="InterPro" id="IPR025251">
    <property type="entry name" value="DUF4213"/>
</dbReference>
<feature type="domain" description="Putative heavy-metal chelation" evidence="1">
    <location>
        <begin position="124"/>
        <end position="268"/>
    </location>
</feature>
<dbReference type="InterPro" id="IPR007161">
    <property type="entry name" value="DUF364"/>
</dbReference>
<evidence type="ECO:0000313" key="3">
    <source>
        <dbReference type="EMBL" id="SPD74130.1"/>
    </source>
</evidence>
<dbReference type="EMBL" id="OJIN01000119">
    <property type="protein sequence ID" value="SPD74130.1"/>
    <property type="molecule type" value="Genomic_DNA"/>
</dbReference>
<evidence type="ECO:0008006" key="4">
    <source>
        <dbReference type="Google" id="ProtNLM"/>
    </source>
</evidence>